<evidence type="ECO:0000256" key="1">
    <source>
        <dbReference type="SAM" id="MobiDB-lite"/>
    </source>
</evidence>
<feature type="region of interest" description="Disordered" evidence="1">
    <location>
        <begin position="165"/>
        <end position="226"/>
    </location>
</feature>
<comment type="caution">
    <text evidence="3">The sequence shown here is derived from an EMBL/GenBank/DDBJ whole genome shotgun (WGS) entry which is preliminary data.</text>
</comment>
<reference evidence="3 4" key="1">
    <citation type="submission" date="2016-12" db="EMBL/GenBank/DDBJ databases">
        <title>The draft genome sequence of Actinophytocola xinjiangensis.</title>
        <authorList>
            <person name="Wang W."/>
            <person name="Yuan L."/>
        </authorList>
    </citation>
    <scope>NUCLEOTIDE SEQUENCE [LARGE SCALE GENOMIC DNA]</scope>
    <source>
        <strain evidence="3 4">CGMCC 4.4663</strain>
    </source>
</reference>
<proteinExistence type="predicted"/>
<evidence type="ECO:0000313" key="3">
    <source>
        <dbReference type="EMBL" id="OLF04902.1"/>
    </source>
</evidence>
<keyword evidence="2" id="KW-0472">Membrane</keyword>
<feature type="transmembrane region" description="Helical" evidence="2">
    <location>
        <begin position="62"/>
        <end position="81"/>
    </location>
</feature>
<feature type="compositionally biased region" description="Polar residues" evidence="1">
    <location>
        <begin position="278"/>
        <end position="308"/>
    </location>
</feature>
<feature type="compositionally biased region" description="Low complexity" evidence="1">
    <location>
        <begin position="318"/>
        <end position="328"/>
    </location>
</feature>
<feature type="compositionally biased region" description="Pro residues" evidence="1">
    <location>
        <begin position="475"/>
        <end position="498"/>
    </location>
</feature>
<dbReference type="AlphaFoldDB" id="A0A7Z0WF24"/>
<evidence type="ECO:0000256" key="2">
    <source>
        <dbReference type="SAM" id="Phobius"/>
    </source>
</evidence>
<feature type="transmembrane region" description="Helical" evidence="2">
    <location>
        <begin position="139"/>
        <end position="159"/>
    </location>
</feature>
<feature type="compositionally biased region" description="Low complexity" evidence="1">
    <location>
        <begin position="369"/>
        <end position="396"/>
    </location>
</feature>
<feature type="transmembrane region" description="Helical" evidence="2">
    <location>
        <begin position="93"/>
        <end position="113"/>
    </location>
</feature>
<protein>
    <submittedName>
        <fullName evidence="3">Uncharacterized protein</fullName>
    </submittedName>
</protein>
<keyword evidence="2" id="KW-0812">Transmembrane</keyword>
<feature type="region of interest" description="Disordered" evidence="1">
    <location>
        <begin position="267"/>
        <end position="504"/>
    </location>
</feature>
<feature type="compositionally biased region" description="Pro residues" evidence="1">
    <location>
        <begin position="329"/>
        <end position="343"/>
    </location>
</feature>
<evidence type="ECO:0000313" key="4">
    <source>
        <dbReference type="Proteomes" id="UP000185696"/>
    </source>
</evidence>
<name>A0A7Z0WF24_9PSEU</name>
<dbReference type="Proteomes" id="UP000185696">
    <property type="component" value="Unassembled WGS sequence"/>
</dbReference>
<dbReference type="EMBL" id="MSIF01000036">
    <property type="protein sequence ID" value="OLF04902.1"/>
    <property type="molecule type" value="Genomic_DNA"/>
</dbReference>
<keyword evidence="2" id="KW-1133">Transmembrane helix</keyword>
<feature type="compositionally biased region" description="Low complexity" evidence="1">
    <location>
        <begin position="267"/>
        <end position="277"/>
    </location>
</feature>
<sequence>MAAVLAAGLTIAGLFLPVHSVTNSWGPGEGTFGYDVTWWGLTATSDGIDSPLAQSTTAVTGILPSVAAALLLVAAVFMYLAGRSLRPGVRTAGRSLVSAGVGMLAGVATFQLISSLLDMRTWNESPLDPGEGVDFMVDIGLYLPLGAVILGVVAIVLAHRTRPARREPMTPPMGIRRPPYPGPMTGQQPAVPGPGQSSGRFTPVAQPPAPFAAAGSTSDTPATPEDDAEITQTVHVDTAAPSDGPQPDGITATITPSATVADALPAAETPPASPATTIGQVQPTEETSTAETQPHATTPESGATTETVTAEPAQPVDTPAATTSTESPPSEPARPTDPAPAQPAEPGDTAASTPAEPPTPLADTPSEPTEPADTTSADPAPGAATATANTGAGEPPAGDDPATDTGASEPTPAAGPPSEPTAPGGQENQPAPERSPADDSPVSPERSTDAGESAPTAGDNPAATGHVQSTAAPEPTDPAPGQPKPLSPLSFPPAPPAPEIDGRS</sequence>
<keyword evidence="4" id="KW-1185">Reference proteome</keyword>
<gene>
    <name evidence="3" type="ORF">BLA60_38760</name>
</gene>
<accession>A0A7Z0WF24</accession>
<organism evidence="3 4">
    <name type="scientific">Actinophytocola xinjiangensis</name>
    <dbReference type="NCBI Taxonomy" id="485602"/>
    <lineage>
        <taxon>Bacteria</taxon>
        <taxon>Bacillati</taxon>
        <taxon>Actinomycetota</taxon>
        <taxon>Actinomycetes</taxon>
        <taxon>Pseudonocardiales</taxon>
        <taxon>Pseudonocardiaceae</taxon>
    </lineage>
</organism>